<keyword evidence="5" id="KW-1185">Reference proteome</keyword>
<evidence type="ECO:0000256" key="2">
    <source>
        <dbReference type="SAM" id="MobiDB-lite"/>
    </source>
</evidence>
<evidence type="ECO:0000313" key="5">
    <source>
        <dbReference type="Proteomes" id="UP001501666"/>
    </source>
</evidence>
<organism evidence="4 5">
    <name type="scientific">Nonomuraea recticatena</name>
    <dbReference type="NCBI Taxonomy" id="46178"/>
    <lineage>
        <taxon>Bacteria</taxon>
        <taxon>Bacillati</taxon>
        <taxon>Actinomycetota</taxon>
        <taxon>Actinomycetes</taxon>
        <taxon>Streptosporangiales</taxon>
        <taxon>Streptosporangiaceae</taxon>
        <taxon>Nonomuraea</taxon>
    </lineage>
</organism>
<dbReference type="EMBL" id="BAAATE010000007">
    <property type="protein sequence ID" value="GAA2660140.1"/>
    <property type="molecule type" value="Genomic_DNA"/>
</dbReference>
<dbReference type="RefSeq" id="WP_346147199.1">
    <property type="nucleotide sequence ID" value="NZ_BAAATE010000007.1"/>
</dbReference>
<dbReference type="Gene3D" id="3.30.530.20">
    <property type="match status" value="1"/>
</dbReference>
<dbReference type="SUPFAM" id="SSF55961">
    <property type="entry name" value="Bet v1-like"/>
    <property type="match status" value="1"/>
</dbReference>
<comment type="caution">
    <text evidence="4">The sequence shown here is derived from an EMBL/GenBank/DDBJ whole genome shotgun (WGS) entry which is preliminary data.</text>
</comment>
<feature type="compositionally biased region" description="Low complexity" evidence="2">
    <location>
        <begin position="153"/>
        <end position="189"/>
    </location>
</feature>
<proteinExistence type="inferred from homology"/>
<name>A0ABP6E712_9ACTN</name>
<evidence type="ECO:0000259" key="3">
    <source>
        <dbReference type="Pfam" id="PF08327"/>
    </source>
</evidence>
<gene>
    <name evidence="4" type="ORF">GCM10010412_032410</name>
</gene>
<evidence type="ECO:0000313" key="4">
    <source>
        <dbReference type="EMBL" id="GAA2660140.1"/>
    </source>
</evidence>
<feature type="domain" description="Activator of Hsp90 ATPase homologue 1/2-like C-terminal" evidence="3">
    <location>
        <begin position="14"/>
        <end position="147"/>
    </location>
</feature>
<sequence length="197" mass="20814">MTQTAEYEIVLHLDAPREQVYAAWTTPGRFARWFGPRIFTTPADRVALDVRPGGAWQATLVGDEGFEVTLQGAYREVAGPGRLVFTTGDPDNPGDAPASVVTLTLDEGEGGGTTMRFHQFGVNTDQEHAEQARAGWLEFFERLAEHLAVQAASSQAASSQAASSQAMSSQAASSQRVSSQAAASPATSSKVSSQPAA</sequence>
<dbReference type="InterPro" id="IPR013538">
    <property type="entry name" value="ASHA1/2-like_C"/>
</dbReference>
<dbReference type="InterPro" id="IPR023393">
    <property type="entry name" value="START-like_dom_sf"/>
</dbReference>
<comment type="similarity">
    <text evidence="1">Belongs to the AHA1 family.</text>
</comment>
<dbReference type="CDD" id="cd07814">
    <property type="entry name" value="SRPBCC_CalC_Aha1-like"/>
    <property type="match status" value="1"/>
</dbReference>
<feature type="region of interest" description="Disordered" evidence="2">
    <location>
        <begin position="153"/>
        <end position="197"/>
    </location>
</feature>
<evidence type="ECO:0000256" key="1">
    <source>
        <dbReference type="ARBA" id="ARBA00006817"/>
    </source>
</evidence>
<dbReference type="Proteomes" id="UP001501666">
    <property type="component" value="Unassembled WGS sequence"/>
</dbReference>
<reference evidence="5" key="1">
    <citation type="journal article" date="2019" name="Int. J. Syst. Evol. Microbiol.">
        <title>The Global Catalogue of Microorganisms (GCM) 10K type strain sequencing project: providing services to taxonomists for standard genome sequencing and annotation.</title>
        <authorList>
            <consortium name="The Broad Institute Genomics Platform"/>
            <consortium name="The Broad Institute Genome Sequencing Center for Infectious Disease"/>
            <person name="Wu L."/>
            <person name="Ma J."/>
        </authorList>
    </citation>
    <scope>NUCLEOTIDE SEQUENCE [LARGE SCALE GENOMIC DNA]</scope>
    <source>
        <strain evidence="5">JCM 6835</strain>
    </source>
</reference>
<protein>
    <recommendedName>
        <fullName evidence="3">Activator of Hsp90 ATPase homologue 1/2-like C-terminal domain-containing protein</fullName>
    </recommendedName>
</protein>
<accession>A0ABP6E712</accession>
<dbReference type="Pfam" id="PF08327">
    <property type="entry name" value="AHSA1"/>
    <property type="match status" value="1"/>
</dbReference>